<reference evidence="2 3" key="1">
    <citation type="submission" date="2018-06" db="EMBL/GenBank/DDBJ databases">
        <title>Complete genome of Desulfovibrio marinus P48SEP.</title>
        <authorList>
            <person name="Crispim J.S."/>
            <person name="Vidigal P.M.P."/>
            <person name="Silva L.C.F."/>
            <person name="Araujo L.C."/>
            <person name="Laguardia C.N."/>
            <person name="Dias R.S."/>
            <person name="Sousa M.P."/>
            <person name="Paula S.O."/>
            <person name="Silva C."/>
        </authorList>
    </citation>
    <scope>NUCLEOTIDE SEQUENCE [LARGE SCALE GENOMIC DNA]</scope>
    <source>
        <strain evidence="2 3">P48SEP</strain>
    </source>
</reference>
<protein>
    <submittedName>
        <fullName evidence="2">Uncharacterized protein</fullName>
    </submittedName>
</protein>
<dbReference type="Proteomes" id="UP000434052">
    <property type="component" value="Unassembled WGS sequence"/>
</dbReference>
<evidence type="ECO:0000313" key="3">
    <source>
        <dbReference type="Proteomes" id="UP000434052"/>
    </source>
</evidence>
<gene>
    <name evidence="2" type="ORF">DQK91_19475</name>
</gene>
<accession>A0A6P1ZDK6</accession>
<feature type="region of interest" description="Disordered" evidence="1">
    <location>
        <begin position="117"/>
        <end position="238"/>
    </location>
</feature>
<evidence type="ECO:0000256" key="1">
    <source>
        <dbReference type="SAM" id="MobiDB-lite"/>
    </source>
</evidence>
<feature type="compositionally biased region" description="Acidic residues" evidence="1">
    <location>
        <begin position="165"/>
        <end position="182"/>
    </location>
</feature>
<organism evidence="2 3">
    <name type="scientific">Oceanidesulfovibrio marinus</name>
    <dbReference type="NCBI Taxonomy" id="370038"/>
    <lineage>
        <taxon>Bacteria</taxon>
        <taxon>Pseudomonadati</taxon>
        <taxon>Thermodesulfobacteriota</taxon>
        <taxon>Desulfovibrionia</taxon>
        <taxon>Desulfovibrionales</taxon>
        <taxon>Desulfovibrionaceae</taxon>
        <taxon>Oceanidesulfovibrio</taxon>
    </lineage>
</organism>
<evidence type="ECO:0000313" key="2">
    <source>
        <dbReference type="EMBL" id="TVM31020.1"/>
    </source>
</evidence>
<sequence>MKIEGGTGFNLNTLLGADAANTTQDSGEAVESPETMQAVTVAAPPRPRNMLENNFVTANKEPSKYVLGILSSLRVQNQFQDKLTGIVELYRLEAESAEGYAGKNLAGAKAAKATEELAEKEVRDKEAERMEEERKESEEQSEKKLEEKATGQSDDTAAAETAPVEQDDETAVEQIPAEDEPSQADRQQKAEAPTAESAPQNGDAVEAQPEETGASAAPTAPQEGSTAGVDQMRVDIIV</sequence>
<feature type="compositionally biased region" description="Basic and acidic residues" evidence="1">
    <location>
        <begin position="117"/>
        <end position="149"/>
    </location>
</feature>
<dbReference type="RefSeq" id="WP_144307077.1">
    <property type="nucleotide sequence ID" value="NZ_QMIF01000018.1"/>
</dbReference>
<name>A0A6P1ZDK6_9BACT</name>
<dbReference type="EMBL" id="QMIF01000018">
    <property type="protein sequence ID" value="TVM31020.1"/>
    <property type="molecule type" value="Genomic_DNA"/>
</dbReference>
<comment type="caution">
    <text evidence="2">The sequence shown here is derived from an EMBL/GenBank/DDBJ whole genome shotgun (WGS) entry which is preliminary data.</text>
</comment>
<dbReference type="AlphaFoldDB" id="A0A6P1ZDK6"/>
<proteinExistence type="predicted"/>